<dbReference type="PROSITE" id="PS50004">
    <property type="entry name" value="C2"/>
    <property type="match status" value="1"/>
</dbReference>
<evidence type="ECO:0000256" key="1">
    <source>
        <dbReference type="ARBA" id="ARBA00004245"/>
    </source>
</evidence>
<dbReference type="Proteomes" id="UP000078546">
    <property type="component" value="Unassembled WGS sequence"/>
</dbReference>
<feature type="compositionally biased region" description="Basic and acidic residues" evidence="3">
    <location>
        <begin position="1474"/>
        <end position="1486"/>
    </location>
</feature>
<dbReference type="InterPro" id="IPR056290">
    <property type="entry name" value="CEPT76/DRC7_peptidase-like_dom"/>
</dbReference>
<dbReference type="GO" id="GO:0005856">
    <property type="term" value="C:cytoskeleton"/>
    <property type="evidence" value="ECO:0007669"/>
    <property type="project" value="UniProtKB-SubCell"/>
</dbReference>
<organism evidence="6 7">
    <name type="scientific">Plasmodium ovale curtisi</name>
    <dbReference type="NCBI Taxonomy" id="864141"/>
    <lineage>
        <taxon>Eukaryota</taxon>
        <taxon>Sar</taxon>
        <taxon>Alveolata</taxon>
        <taxon>Apicomplexa</taxon>
        <taxon>Aconoidasida</taxon>
        <taxon>Haemosporida</taxon>
        <taxon>Plasmodiidae</taxon>
        <taxon>Plasmodium</taxon>
        <taxon>Plasmodium (Plasmodium)</taxon>
    </lineage>
</organism>
<feature type="region of interest" description="Disordered" evidence="3">
    <location>
        <begin position="1799"/>
        <end position="1826"/>
    </location>
</feature>
<dbReference type="InterPro" id="IPR035892">
    <property type="entry name" value="C2_domain_sf"/>
</dbReference>
<dbReference type="SMART" id="SM00239">
    <property type="entry name" value="C2"/>
    <property type="match status" value="1"/>
</dbReference>
<dbReference type="PANTHER" id="PTHR46436:SF2">
    <property type="entry name" value="CHROMOSOME UNDETERMINED SCAFFOLD_119, WHOLE GENOME SHOTGUN SEQUENCE"/>
    <property type="match status" value="1"/>
</dbReference>
<dbReference type="SUPFAM" id="SSF49562">
    <property type="entry name" value="C2 domain (Calcium/lipid-binding domain, CaLB)"/>
    <property type="match status" value="1"/>
</dbReference>
<feature type="region of interest" description="Disordered" evidence="3">
    <location>
        <begin position="1473"/>
        <end position="1497"/>
    </location>
</feature>
<name>A0A1A8WWE9_PLAOA</name>
<proteinExistence type="predicted"/>
<dbReference type="SUPFAM" id="SSF54001">
    <property type="entry name" value="Cysteine proteinases"/>
    <property type="match status" value="1"/>
</dbReference>
<dbReference type="InterPro" id="IPR038765">
    <property type="entry name" value="Papain-like_cys_pep_sf"/>
</dbReference>
<feature type="compositionally biased region" description="Basic and acidic residues" evidence="3">
    <location>
        <begin position="1386"/>
        <end position="1400"/>
    </location>
</feature>
<feature type="region of interest" description="Disordered" evidence="3">
    <location>
        <begin position="1379"/>
        <end position="1407"/>
    </location>
</feature>
<keyword evidence="4" id="KW-0812">Transmembrane</keyword>
<dbReference type="EMBL" id="FLQV01000548">
    <property type="protein sequence ID" value="SBS95642.1"/>
    <property type="molecule type" value="Genomic_DNA"/>
</dbReference>
<dbReference type="Gene3D" id="2.60.40.150">
    <property type="entry name" value="C2 domain"/>
    <property type="match status" value="1"/>
</dbReference>
<keyword evidence="2" id="KW-0206">Cytoskeleton</keyword>
<reference evidence="7" key="1">
    <citation type="submission" date="2016-05" db="EMBL/GenBank/DDBJ databases">
        <authorList>
            <person name="Naeem Raeece"/>
        </authorList>
    </citation>
    <scope>NUCLEOTIDE SEQUENCE [LARGE SCALE GENOMIC DNA]</scope>
</reference>
<keyword evidence="4" id="KW-0472">Membrane</keyword>
<keyword evidence="4" id="KW-1133">Transmembrane helix</keyword>
<dbReference type="InterPro" id="IPR052299">
    <property type="entry name" value="CEP76"/>
</dbReference>
<feature type="transmembrane region" description="Helical" evidence="4">
    <location>
        <begin position="1928"/>
        <end position="1950"/>
    </location>
</feature>
<gene>
    <name evidence="6" type="ORF">POVCU1_029910</name>
</gene>
<accession>A0A1A8WWE9</accession>
<protein>
    <submittedName>
        <fullName evidence="6">Centrosomal protein CEP76, putative (CEP76)</fullName>
    </submittedName>
</protein>
<sequence>MFLLQKVKEYFFENEDNHELGEQKGKKKVHISELKDEIWLYKNEYNKERLSEEYISEYEDEEDYYDDDNGKKPREHFLEVPLFDEDEYGRNIKKNLRSLPSKKVKAIKKNEEEEISEESLSTTDEEEDVDEPFLDLYEELKREQRIKEFYNPMLKPRLWRFEFFIKYIHNLENQIQKNFYLVSFGNNKKIKLYGDLKKEVLYTPGYSIQPGEVKYLRIPLPIWAEKELSISYEDLRNFEITIEMWCIKGFIFNDLYASSKKNLKEIIENDPDTNIILKRKIEKKNITFEAQRLGFTLFIYLILYLTPKVYMQLSEIFEFHMALDSWWFIANTEMPSYLKALPKFLRFKFPLSDDDWVIHSSYKSFNNFWLYPGYFCFIGTYQQLANAFFILTVLCYNSNYRYKPPILLGSCIISLKSVTEYPFFKGIVKKLTLEKKKFRQGEIVGNIKCFVNSYGIDESENNIQRPVQPLSDATLVNQLILNDHYLVIRVIKCENLAISSIDLNNVNVNVWVKWDGIVNKTDTISKTTSPFFYQNLYYPIRLVDKKELTNEKLIRNVLPIDLISKGEICFEVHNNNEIYSTILGIFELPFADIFNYGTYDYRSLAQDNTVSNSMYNDYKDTYEVVNGGTNISSDNYDDYYVRKYKTVVYKNTLELMYSKVHLKSLNKENIHTKTESTISVEAFVIPPLPSGLVFFKENKVQNASVVYKSMSKRWERDFAKFNDTYVQWFPKAIKNRSFPCISKNDFDNNFYPLCSFISSINLPAQVSTPGPLFHWLNNIEYIENEDESTIFTPPYFFLSYKKGTIPDHVLLLCCCLKGLEYDAYVCKGTINNGKNDHYWVMTRHENGWICFWEVTNKSIIHLNNRWNNNNFLKNSEITIQNEMINKVNHNNDEKYYSGEYLMNFVRYALDEFKKKEKEIKEEYNMKEENKLYTMDIYGENNMNDEQVNIEEILQNDEDFFNNMFEVKYEKNETYNCNKALKYLLENFSKYIPISPKMFLVDYENTLAYVPYTSIEIVFNDEQLYGNMQNHHPACILYDLENNYHWRPFLDHSPIPIKNEITISTPLSDKLSVKYTNDLEEEIREMILFMRNKEGLETNFEYSKEIKYFLEMYIDLCEYKLNLDNNYNTKPENYKWSDGRNKPDEEGERYEGYMEGEKVQSKKTWSQYKNDFYPNIEAQYVNKDDLNFYNSYHPARNVEMMNREKKQHLSSIPQDYVYGMNDEVYNNGKEQYIQNYVFSKKSTDILNNYDESVKKKNIKRFNSSAVHYKENVIGVSDNYLEEFPDLATVNMVNSANVENTANVVHTYLEVNTDSPAKQICKKKNHGADTCITENLCTKNNVKANLGDTQQCGEGDIKGGKNNAVNEEELYREIREKYYYDEDDDDDDHHHQTDGEEEKNRNNSDIPSKYIKKYNRQHNNLFKLQKSLRKKEKFIGEELIDIKLRKKNYAEDRMHKALFRSFIDTQEFLMHKLSSKKNEKGRENDNHNEPNNLNTSCGQSKWDKNISMFNGYFFIPSKGGRTQQSNTASVLKPCTCSRNNIHPLDVVEKREMSISGKIDIGLCSMEKTELTQMDVNRCNNSTKACQTKGSCTYMHPLRREGCMISAERDEKGNIFYENNGKLRTLVGKCKKRHKVKMIKKKRFSFVRYDGRGNDTSIMKRNMPSYKFILLKNRFKGKKKEKIFHFEKIVSSLNSKMGEEKHNSFSTDDKEIVCLNKRKKFLKQSQHQMQGDSEFFYRNHDQLGTQRNEGSIKRGEAYSEHPVVDGCNMDNGRSNLLNNNVFEGNFGECVLQGSMRSVYDEGGNMENGANGENSEDALKKKDSHIPPPKTWSRLDATSKYVAHQISQWNWRSSISTGNITNFLSRPIIHLSGSPSTFRQLVEKEKKKKDRSLNSSYFNFTEVKSFLLNSKRFENIMKLSIDNISFLIYCKVYPLIGGIMSNWVFLGCLVPWMVTKKRKRKGKEKTRSAIMPMCECAKGKWEKIPEQFRIFSQPKNGCFDHLQCTDLYSYTAQERETKMKKPPKKNINKR</sequence>
<evidence type="ECO:0000313" key="6">
    <source>
        <dbReference type="EMBL" id="SBS95642.1"/>
    </source>
</evidence>
<evidence type="ECO:0000256" key="2">
    <source>
        <dbReference type="ARBA" id="ARBA00023212"/>
    </source>
</evidence>
<evidence type="ECO:0000256" key="4">
    <source>
        <dbReference type="SAM" id="Phobius"/>
    </source>
</evidence>
<dbReference type="InterPro" id="IPR000008">
    <property type="entry name" value="C2_dom"/>
</dbReference>
<feature type="compositionally biased region" description="Low complexity" evidence="3">
    <location>
        <begin position="1799"/>
        <end position="1809"/>
    </location>
</feature>
<comment type="subcellular location">
    <subcellularLocation>
        <location evidence="1">Cytoplasm</location>
        <location evidence="1">Cytoskeleton</location>
    </subcellularLocation>
</comment>
<evidence type="ECO:0000259" key="5">
    <source>
        <dbReference type="PROSITE" id="PS50004"/>
    </source>
</evidence>
<feature type="domain" description="C2" evidence="5">
    <location>
        <begin position="466"/>
        <end position="603"/>
    </location>
</feature>
<keyword evidence="2" id="KW-0963">Cytoplasm</keyword>
<evidence type="ECO:0000313" key="7">
    <source>
        <dbReference type="Proteomes" id="UP000078546"/>
    </source>
</evidence>
<evidence type="ECO:0000256" key="3">
    <source>
        <dbReference type="SAM" id="MobiDB-lite"/>
    </source>
</evidence>
<dbReference type="Pfam" id="PF24656">
    <property type="entry name" value="CEPT76_peptidase"/>
    <property type="match status" value="1"/>
</dbReference>
<dbReference type="PANTHER" id="PTHR46436">
    <property type="entry name" value="CENTROSOMAL PROTEIN OF 76 KDA"/>
    <property type="match status" value="1"/>
</dbReference>